<evidence type="ECO:0000313" key="8">
    <source>
        <dbReference type="EMBL" id="GFP37562.1"/>
    </source>
</evidence>
<evidence type="ECO:0000313" key="13">
    <source>
        <dbReference type="Proteomes" id="UP000585609"/>
    </source>
</evidence>
<reference evidence="10 11" key="1">
    <citation type="journal article" date="2020" name="Front. Microbiol.">
        <title>Single-cell genomics of novel Actinobacteria with the Wood-Ljungdahl pathway discovered in a serpentinizing system.</title>
        <authorList>
            <person name="Merino N."/>
            <person name="Kawai M."/>
            <person name="Boyd E.S."/>
            <person name="Colman D.R."/>
            <person name="McGlynn S.E."/>
            <person name="Nealson K.H."/>
            <person name="Kurokawa K."/>
            <person name="Hongoh Y."/>
        </authorList>
    </citation>
    <scope>NUCLEOTIDE SEQUENCE [LARGE SCALE GENOMIC DNA]</scope>
    <source>
        <strain evidence="6 12">S03</strain>
        <strain evidence="7 13">S09_30</strain>
        <strain evidence="8 10">S44</strain>
        <strain evidence="9 11">S47</strain>
    </source>
</reference>
<evidence type="ECO:0000256" key="5">
    <source>
        <dbReference type="SAM" id="Phobius"/>
    </source>
</evidence>
<name>A0A6V8NHD4_9ACTN</name>
<dbReference type="Proteomes" id="UP000585609">
    <property type="component" value="Unassembled WGS sequence"/>
</dbReference>
<keyword evidence="3 5" id="KW-1133">Transmembrane helix</keyword>
<evidence type="ECO:0000256" key="4">
    <source>
        <dbReference type="ARBA" id="ARBA00023136"/>
    </source>
</evidence>
<keyword evidence="2 5" id="KW-0812">Transmembrane</keyword>
<evidence type="ECO:0000313" key="11">
    <source>
        <dbReference type="Proteomes" id="UP000569018"/>
    </source>
</evidence>
<dbReference type="InterPro" id="IPR019109">
    <property type="entry name" value="MamF_MmsF"/>
</dbReference>
<dbReference type="EMBL" id="BLRW01000140">
    <property type="protein sequence ID" value="GFP23583.1"/>
    <property type="molecule type" value="Genomic_DNA"/>
</dbReference>
<dbReference type="Proteomes" id="UP000574717">
    <property type="component" value="Unassembled WGS sequence"/>
</dbReference>
<feature type="transmembrane region" description="Helical" evidence="5">
    <location>
        <begin position="20"/>
        <end position="40"/>
    </location>
</feature>
<dbReference type="RefSeq" id="WP_176231759.1">
    <property type="nucleotide sequence ID" value="NZ_BLRU01000117.1"/>
</dbReference>
<dbReference type="Pfam" id="PF09685">
    <property type="entry name" value="MamF_MmsF"/>
    <property type="match status" value="1"/>
</dbReference>
<dbReference type="EMBL" id="BLSD01000083">
    <property type="protein sequence ID" value="GFP39736.1"/>
    <property type="molecule type" value="Genomic_DNA"/>
</dbReference>
<feature type="transmembrane region" description="Helical" evidence="5">
    <location>
        <begin position="80"/>
        <end position="102"/>
    </location>
</feature>
<accession>A0A6V8NHD4</accession>
<organism evidence="6 12">
    <name type="scientific">Candidatus Hakubella thermalkaliphila</name>
    <dbReference type="NCBI Taxonomy" id="2754717"/>
    <lineage>
        <taxon>Bacteria</taxon>
        <taxon>Bacillati</taxon>
        <taxon>Actinomycetota</taxon>
        <taxon>Actinomycetota incertae sedis</taxon>
        <taxon>Candidatus Hakubellales</taxon>
        <taxon>Candidatus Hakubellaceae</taxon>
        <taxon>Candidatus Hakubella</taxon>
    </lineage>
</organism>
<protein>
    <recommendedName>
        <fullName evidence="14">DUF4870 domain-containing protein</fullName>
    </recommendedName>
</protein>
<sequence>MVEAPTPLSRPAALSDQNKLLAALGYPIGIVALILALLDISKQDRFVKYHAWQALFLWITVIVLWIGSMVIAVIPILGWIIGALIGLLRIGIFIYSIVLAVWTYQGKYFEVPVVYGIAKKYME</sequence>
<evidence type="ECO:0000313" key="10">
    <source>
        <dbReference type="Proteomes" id="UP000561271"/>
    </source>
</evidence>
<evidence type="ECO:0000313" key="6">
    <source>
        <dbReference type="EMBL" id="GFP19668.1"/>
    </source>
</evidence>
<evidence type="ECO:0000313" key="12">
    <source>
        <dbReference type="Proteomes" id="UP000574717"/>
    </source>
</evidence>
<evidence type="ECO:0000256" key="3">
    <source>
        <dbReference type="ARBA" id="ARBA00022989"/>
    </source>
</evidence>
<dbReference type="Proteomes" id="UP000569018">
    <property type="component" value="Unassembled WGS sequence"/>
</dbReference>
<comment type="subcellular location">
    <subcellularLocation>
        <location evidence="1">Membrane</location>
        <topology evidence="1">Multi-pass membrane protein</topology>
    </subcellularLocation>
</comment>
<dbReference type="Proteomes" id="UP000561271">
    <property type="component" value="Unassembled WGS sequence"/>
</dbReference>
<evidence type="ECO:0000313" key="9">
    <source>
        <dbReference type="EMBL" id="GFP39736.1"/>
    </source>
</evidence>
<evidence type="ECO:0000313" key="7">
    <source>
        <dbReference type="EMBL" id="GFP23583.1"/>
    </source>
</evidence>
<dbReference type="AlphaFoldDB" id="A0A6V8NHD4"/>
<feature type="transmembrane region" description="Helical" evidence="5">
    <location>
        <begin position="52"/>
        <end position="74"/>
    </location>
</feature>
<proteinExistence type="predicted"/>
<evidence type="ECO:0008006" key="14">
    <source>
        <dbReference type="Google" id="ProtNLM"/>
    </source>
</evidence>
<evidence type="ECO:0000256" key="2">
    <source>
        <dbReference type="ARBA" id="ARBA00022692"/>
    </source>
</evidence>
<keyword evidence="4 5" id="KW-0472">Membrane</keyword>
<comment type="caution">
    <text evidence="6">The sequence shown here is derived from an EMBL/GenBank/DDBJ whole genome shotgun (WGS) entry which is preliminary data.</text>
</comment>
<gene>
    <name evidence="6" type="ORF">HKBW3S03_01173</name>
    <name evidence="7" type="ORF">HKBW3S09_01048</name>
    <name evidence="8" type="ORF">HKBW3S44_01240</name>
    <name evidence="9" type="ORF">HKBW3S47_01434</name>
</gene>
<evidence type="ECO:0000256" key="1">
    <source>
        <dbReference type="ARBA" id="ARBA00004141"/>
    </source>
</evidence>
<dbReference type="EMBL" id="BLSC01000108">
    <property type="protein sequence ID" value="GFP37562.1"/>
    <property type="molecule type" value="Genomic_DNA"/>
</dbReference>
<dbReference type="EMBL" id="BLRU01000117">
    <property type="protein sequence ID" value="GFP19668.1"/>
    <property type="molecule type" value="Genomic_DNA"/>
</dbReference>